<name>A0A183ELP7_9BILA</name>
<sequence length="52" mass="6266">LLAARSMGSRMKMYRQQNHHEKKKIQKQLTHKSKNIMVIGQFYQMTSMTIVW</sequence>
<evidence type="ECO:0000313" key="2">
    <source>
        <dbReference type="WBParaSite" id="GPUH_0002191501-mRNA-1"/>
    </source>
</evidence>
<accession>A0A183ELP7</accession>
<protein>
    <submittedName>
        <fullName evidence="2">Ovule protein</fullName>
    </submittedName>
</protein>
<feature type="region of interest" description="Disordered" evidence="1">
    <location>
        <begin position="1"/>
        <end position="28"/>
    </location>
</feature>
<evidence type="ECO:0000256" key="1">
    <source>
        <dbReference type="SAM" id="MobiDB-lite"/>
    </source>
</evidence>
<reference evidence="2" key="1">
    <citation type="submission" date="2016-06" db="UniProtKB">
        <authorList>
            <consortium name="WormBaseParasite"/>
        </authorList>
    </citation>
    <scope>IDENTIFICATION</scope>
</reference>
<dbReference type="AlphaFoldDB" id="A0A183ELP7"/>
<proteinExistence type="predicted"/>
<dbReference type="WBParaSite" id="GPUH_0002191501-mRNA-1">
    <property type="protein sequence ID" value="GPUH_0002191501-mRNA-1"/>
    <property type="gene ID" value="GPUH_0002191501"/>
</dbReference>
<organism evidence="2">
    <name type="scientific">Gongylonema pulchrum</name>
    <dbReference type="NCBI Taxonomy" id="637853"/>
    <lineage>
        <taxon>Eukaryota</taxon>
        <taxon>Metazoa</taxon>
        <taxon>Ecdysozoa</taxon>
        <taxon>Nematoda</taxon>
        <taxon>Chromadorea</taxon>
        <taxon>Rhabditida</taxon>
        <taxon>Spirurina</taxon>
        <taxon>Spiruromorpha</taxon>
        <taxon>Spiruroidea</taxon>
        <taxon>Gongylonematidae</taxon>
        <taxon>Gongylonema</taxon>
    </lineage>
</organism>